<dbReference type="PRINTS" id="PR00032">
    <property type="entry name" value="HTHARAC"/>
</dbReference>
<evidence type="ECO:0000313" key="5">
    <source>
        <dbReference type="EMBL" id="GIN56047.1"/>
    </source>
</evidence>
<dbReference type="PANTHER" id="PTHR43280:SF2">
    <property type="entry name" value="HTH-TYPE TRANSCRIPTIONAL REGULATOR EXSA"/>
    <property type="match status" value="1"/>
</dbReference>
<keyword evidence="2" id="KW-0238">DNA-binding</keyword>
<evidence type="ECO:0000256" key="2">
    <source>
        <dbReference type="ARBA" id="ARBA00023125"/>
    </source>
</evidence>
<dbReference type="Proteomes" id="UP000679950">
    <property type="component" value="Unassembled WGS sequence"/>
</dbReference>
<comment type="caution">
    <text evidence="5">The sequence shown here is derived from an EMBL/GenBank/DDBJ whole genome shotgun (WGS) entry which is preliminary data.</text>
</comment>
<dbReference type="InterPro" id="IPR018060">
    <property type="entry name" value="HTH_AraC"/>
</dbReference>
<keyword evidence="1" id="KW-0805">Transcription regulation</keyword>
<evidence type="ECO:0000259" key="4">
    <source>
        <dbReference type="PROSITE" id="PS01124"/>
    </source>
</evidence>
<dbReference type="SUPFAM" id="SSF51215">
    <property type="entry name" value="Regulatory protein AraC"/>
    <property type="match status" value="1"/>
</dbReference>
<dbReference type="InterPro" id="IPR018062">
    <property type="entry name" value="HTH_AraC-typ_CS"/>
</dbReference>
<gene>
    <name evidence="5" type="ORF">J8TS2_03660</name>
</gene>
<dbReference type="InterPro" id="IPR009057">
    <property type="entry name" value="Homeodomain-like_sf"/>
</dbReference>
<dbReference type="PANTHER" id="PTHR43280">
    <property type="entry name" value="ARAC-FAMILY TRANSCRIPTIONAL REGULATOR"/>
    <property type="match status" value="1"/>
</dbReference>
<keyword evidence="3" id="KW-0804">Transcription</keyword>
<reference evidence="5 6" key="1">
    <citation type="submission" date="2021-03" db="EMBL/GenBank/DDBJ databases">
        <title>Antimicrobial resistance genes in bacteria isolated from Japanese honey, and their potential for conferring macrolide and lincosamide resistance in the American foulbrood pathogen Paenibacillus larvae.</title>
        <authorList>
            <person name="Okamoto M."/>
            <person name="Kumagai M."/>
            <person name="Kanamori H."/>
            <person name="Takamatsu D."/>
        </authorList>
    </citation>
    <scope>NUCLEOTIDE SEQUENCE [LARGE SCALE GENOMIC DNA]</scope>
    <source>
        <strain evidence="5 6">J8TS2</strain>
    </source>
</reference>
<dbReference type="InterPro" id="IPR020449">
    <property type="entry name" value="Tscrpt_reg_AraC-type_HTH"/>
</dbReference>
<evidence type="ECO:0000313" key="6">
    <source>
        <dbReference type="Proteomes" id="UP000679950"/>
    </source>
</evidence>
<dbReference type="EMBL" id="BORB01000002">
    <property type="protein sequence ID" value="GIN56047.1"/>
    <property type="molecule type" value="Genomic_DNA"/>
</dbReference>
<dbReference type="InterPro" id="IPR014710">
    <property type="entry name" value="RmlC-like_jellyroll"/>
</dbReference>
<dbReference type="PROSITE" id="PS00041">
    <property type="entry name" value="HTH_ARAC_FAMILY_1"/>
    <property type="match status" value="1"/>
</dbReference>
<dbReference type="Pfam" id="PF12833">
    <property type="entry name" value="HTH_18"/>
    <property type="match status" value="1"/>
</dbReference>
<name>A0ABQ4KDT2_9BACI</name>
<dbReference type="InterPro" id="IPR037923">
    <property type="entry name" value="HTH-like"/>
</dbReference>
<dbReference type="SMART" id="SM00342">
    <property type="entry name" value="HTH_ARAC"/>
    <property type="match status" value="1"/>
</dbReference>
<dbReference type="SUPFAM" id="SSF46689">
    <property type="entry name" value="Homeodomain-like"/>
    <property type="match status" value="2"/>
</dbReference>
<feature type="domain" description="HTH araC/xylS-type" evidence="4">
    <location>
        <begin position="190"/>
        <end position="286"/>
    </location>
</feature>
<sequence>MSKGTELVAINNLNIFNELSELVMLRINGCSEAVHSPNWIESKNHFDYDLWCLQEGQIEIRVEEEVYLASAGDLILFSPKVAYTATSIGNGCRFIFTHFDLGIGDHLGILDNFQLSGVITNTLVKEEIRLFLETYEQYKRSAPMSGIRLKGCLTILISKIMEQYGLGQYRGEFTYHTYLRKQTIYLDTLQPVFHYIQDQLHQSLRIKDLALLAGMSEKYFIYYFKQALGVTPGQYIYQLKMNRARNLLYERHYSIQEIASMLGYSDPYSFSKAFKKYYKVPPSQFV</sequence>
<keyword evidence="6" id="KW-1185">Reference proteome</keyword>
<proteinExistence type="predicted"/>
<evidence type="ECO:0000256" key="3">
    <source>
        <dbReference type="ARBA" id="ARBA00023163"/>
    </source>
</evidence>
<organism evidence="5 6">
    <name type="scientific">Lederbergia ruris</name>
    <dbReference type="NCBI Taxonomy" id="217495"/>
    <lineage>
        <taxon>Bacteria</taxon>
        <taxon>Bacillati</taxon>
        <taxon>Bacillota</taxon>
        <taxon>Bacilli</taxon>
        <taxon>Bacillales</taxon>
        <taxon>Bacillaceae</taxon>
        <taxon>Lederbergia</taxon>
    </lineage>
</organism>
<evidence type="ECO:0000256" key="1">
    <source>
        <dbReference type="ARBA" id="ARBA00023015"/>
    </source>
</evidence>
<dbReference type="PROSITE" id="PS01124">
    <property type="entry name" value="HTH_ARAC_FAMILY_2"/>
    <property type="match status" value="1"/>
</dbReference>
<dbReference type="Gene3D" id="1.10.10.60">
    <property type="entry name" value="Homeodomain-like"/>
    <property type="match status" value="2"/>
</dbReference>
<accession>A0ABQ4KDT2</accession>
<dbReference type="Gene3D" id="2.60.120.10">
    <property type="entry name" value="Jelly Rolls"/>
    <property type="match status" value="1"/>
</dbReference>
<protein>
    <recommendedName>
        <fullName evidence="4">HTH araC/xylS-type domain-containing protein</fullName>
    </recommendedName>
</protein>